<dbReference type="Proteomes" id="UP001597118">
    <property type="component" value="Unassembled WGS sequence"/>
</dbReference>
<dbReference type="EMBL" id="JBHUDG010000017">
    <property type="protein sequence ID" value="MFD1630476.1"/>
    <property type="molecule type" value="Genomic_DNA"/>
</dbReference>
<name>A0ABW4ICM5_9SPHI</name>
<evidence type="ECO:0000313" key="3">
    <source>
        <dbReference type="Proteomes" id="UP001597118"/>
    </source>
</evidence>
<evidence type="ECO:0000313" key="2">
    <source>
        <dbReference type="EMBL" id="MFD1630476.1"/>
    </source>
</evidence>
<accession>A0ABW4ICM5</accession>
<proteinExistence type="predicted"/>
<dbReference type="Pfam" id="PF18942">
    <property type="entry name" value="DUF5689"/>
    <property type="match status" value="1"/>
</dbReference>
<organism evidence="2 3">
    <name type="scientific">Pseudopedobacter beijingensis</name>
    <dbReference type="NCBI Taxonomy" id="1207056"/>
    <lineage>
        <taxon>Bacteria</taxon>
        <taxon>Pseudomonadati</taxon>
        <taxon>Bacteroidota</taxon>
        <taxon>Sphingobacteriia</taxon>
        <taxon>Sphingobacteriales</taxon>
        <taxon>Sphingobacteriaceae</taxon>
        <taxon>Pseudopedobacter</taxon>
    </lineage>
</organism>
<dbReference type="InterPro" id="IPR043744">
    <property type="entry name" value="DUF5689"/>
</dbReference>
<comment type="caution">
    <text evidence="2">The sequence shown here is derived from an EMBL/GenBank/DDBJ whole genome shotgun (WGS) entry which is preliminary data.</text>
</comment>
<dbReference type="RefSeq" id="WP_379662853.1">
    <property type="nucleotide sequence ID" value="NZ_JBHUDG010000017.1"/>
</dbReference>
<feature type="domain" description="DUF5689" evidence="1">
    <location>
        <begin position="30"/>
        <end position="223"/>
    </location>
</feature>
<evidence type="ECO:0000259" key="1">
    <source>
        <dbReference type="Pfam" id="PF18942"/>
    </source>
</evidence>
<reference evidence="3" key="1">
    <citation type="journal article" date="2019" name="Int. J. Syst. Evol. Microbiol.">
        <title>The Global Catalogue of Microorganisms (GCM) 10K type strain sequencing project: providing services to taxonomists for standard genome sequencing and annotation.</title>
        <authorList>
            <consortium name="The Broad Institute Genomics Platform"/>
            <consortium name="The Broad Institute Genome Sequencing Center for Infectious Disease"/>
            <person name="Wu L."/>
            <person name="Ma J."/>
        </authorList>
    </citation>
    <scope>NUCLEOTIDE SEQUENCE [LARGE SCALE GENOMIC DNA]</scope>
    <source>
        <strain evidence="3">CCUG 53762</strain>
    </source>
</reference>
<protein>
    <submittedName>
        <fullName evidence="2">DUF5689 domain-containing protein</fullName>
    </submittedName>
</protein>
<gene>
    <name evidence="2" type="ORF">ACFSAH_11345</name>
</gene>
<dbReference type="PROSITE" id="PS51257">
    <property type="entry name" value="PROKAR_LIPOPROTEIN"/>
    <property type="match status" value="1"/>
</dbReference>
<keyword evidence="3" id="KW-1185">Reference proteome</keyword>
<sequence length="392" mass="43248">MKTQKSIYIMLAGLLFFIGCEKDVYHSDPLSLKNIKTLYKDEDLVLPESRIGGVVITDIENGNHVPGYIIVQSGEHGMALELSNANDFKLGDSVVANVSGKLLTRYNGLLQVRGVEPANVRKVTTGKNVRPRAVGVANLYNNRDKYENTLVKVLGDITPQPNAGETFSGNKKMEELSFEVSLFTSTQSSFAGELLPNNASFQGVALGVQNNGVEIRMRSIEDVENASGRVYPGFPESFEKTVGYTAGDFFVDLPSGKWKFNNAGLRNEYTDRVVSGTHAIRFNLNNTTSCYAQMENDVPDGASKVTVYYGQWGGDPGSTWRLEYSTDQGATWKQMGEHVTDASPVPKLKTYMMDIRVPVRFRINKLGLGTSTATISNGRLNIDDFAIYQPYQ</sequence>